<dbReference type="AlphaFoldDB" id="A0A915ENG4"/>
<protein>
    <submittedName>
        <fullName evidence="3">Peptidase S1 domain-containing protein</fullName>
    </submittedName>
</protein>
<dbReference type="SUPFAM" id="SSF50494">
    <property type="entry name" value="Trypsin-like serine proteases"/>
    <property type="match status" value="1"/>
</dbReference>
<feature type="domain" description="Peptidase S1" evidence="1">
    <location>
        <begin position="8"/>
        <end position="77"/>
    </location>
</feature>
<dbReference type="WBParaSite" id="jg7748">
    <property type="protein sequence ID" value="jg7748"/>
    <property type="gene ID" value="jg7748"/>
</dbReference>
<dbReference type="InterPro" id="IPR043504">
    <property type="entry name" value="Peptidase_S1_PA_chymotrypsin"/>
</dbReference>
<name>A0A915ENG4_9BILA</name>
<evidence type="ECO:0000313" key="2">
    <source>
        <dbReference type="Proteomes" id="UP000887574"/>
    </source>
</evidence>
<proteinExistence type="predicted"/>
<dbReference type="GO" id="GO:0006508">
    <property type="term" value="P:proteolysis"/>
    <property type="evidence" value="ECO:0007669"/>
    <property type="project" value="InterPro"/>
</dbReference>
<accession>A0A915ENG4</accession>
<dbReference type="InterPro" id="IPR009003">
    <property type="entry name" value="Peptidase_S1_PA"/>
</dbReference>
<evidence type="ECO:0000313" key="3">
    <source>
        <dbReference type="WBParaSite" id="jg7748"/>
    </source>
</evidence>
<dbReference type="InterPro" id="IPR001254">
    <property type="entry name" value="Trypsin_dom"/>
</dbReference>
<dbReference type="Gene3D" id="2.40.10.10">
    <property type="entry name" value="Trypsin-like serine proteases"/>
    <property type="match status" value="1"/>
</dbReference>
<keyword evidence="2" id="KW-1185">Reference proteome</keyword>
<dbReference type="GO" id="GO:0004252">
    <property type="term" value="F:serine-type endopeptidase activity"/>
    <property type="evidence" value="ECO:0007669"/>
    <property type="project" value="InterPro"/>
</dbReference>
<organism evidence="2 3">
    <name type="scientific">Ditylenchus dipsaci</name>
    <dbReference type="NCBI Taxonomy" id="166011"/>
    <lineage>
        <taxon>Eukaryota</taxon>
        <taxon>Metazoa</taxon>
        <taxon>Ecdysozoa</taxon>
        <taxon>Nematoda</taxon>
        <taxon>Chromadorea</taxon>
        <taxon>Rhabditida</taxon>
        <taxon>Tylenchina</taxon>
        <taxon>Tylenchomorpha</taxon>
        <taxon>Sphaerularioidea</taxon>
        <taxon>Anguinidae</taxon>
        <taxon>Anguininae</taxon>
        <taxon>Ditylenchus</taxon>
    </lineage>
</organism>
<reference evidence="3" key="1">
    <citation type="submission" date="2022-11" db="UniProtKB">
        <authorList>
            <consortium name="WormBaseParasite"/>
        </authorList>
    </citation>
    <scope>IDENTIFICATION</scope>
</reference>
<evidence type="ECO:0000259" key="1">
    <source>
        <dbReference type="Pfam" id="PF00089"/>
    </source>
</evidence>
<sequence>MKSCSLLEEGAQSYEIDEVFNHPMYTTNLMNDIALIKTVKPIVFNKHVQPVCLTADDTQFTAHNFSRAFNIGWDIHSAAIYPRQQQVPLNTMYYHQFPMILVGVQVGAINNTWSENAANQMIFMQDAAPPRPQVMEPLHGKKLWKMIAVFSWFDDSKFKCTDLSLPISKN</sequence>
<dbReference type="Proteomes" id="UP000887574">
    <property type="component" value="Unplaced"/>
</dbReference>
<dbReference type="Pfam" id="PF00089">
    <property type="entry name" value="Trypsin"/>
    <property type="match status" value="1"/>
</dbReference>